<dbReference type="NCBIfam" id="TIGR01477">
    <property type="entry name" value="RIFIN"/>
    <property type="match status" value="1"/>
</dbReference>
<keyword evidence="1" id="KW-0175">Coiled coil</keyword>
<dbReference type="PhylomeDB" id="A0A060RQD2"/>
<organism evidence="3 4">
    <name type="scientific">Plasmodium reichenowi</name>
    <dbReference type="NCBI Taxonomy" id="5854"/>
    <lineage>
        <taxon>Eukaryota</taxon>
        <taxon>Sar</taxon>
        <taxon>Alveolata</taxon>
        <taxon>Apicomplexa</taxon>
        <taxon>Aconoidasida</taxon>
        <taxon>Haemosporida</taxon>
        <taxon>Plasmodiidae</taxon>
        <taxon>Plasmodium</taxon>
        <taxon>Plasmodium (Laverania)</taxon>
    </lineage>
</organism>
<name>A0A060RQD2_PLARE</name>
<dbReference type="Proteomes" id="UP000027581">
    <property type="component" value="Unassembled WGS sequence"/>
</dbReference>
<proteinExistence type="predicted"/>
<feature type="transmembrane region" description="Helical" evidence="2">
    <location>
        <begin position="327"/>
        <end position="352"/>
    </location>
</feature>
<reference evidence="3" key="1">
    <citation type="submission" date="2014-01" db="EMBL/GenBank/DDBJ databases">
        <authorList>
            <person name="Aslett M."/>
        </authorList>
    </citation>
    <scope>NUCLEOTIDE SEQUENCE</scope>
    <source>
        <strain evidence="3">CDC</strain>
    </source>
</reference>
<keyword evidence="2" id="KW-1133">Transmembrane helix</keyword>
<evidence type="ECO:0000256" key="1">
    <source>
        <dbReference type="SAM" id="Coils"/>
    </source>
</evidence>
<dbReference type="AlphaFoldDB" id="A0A060RQD2"/>
<accession>A0A060RQD2</accession>
<evidence type="ECO:0000313" key="3">
    <source>
        <dbReference type="EMBL" id="CDO61746.1"/>
    </source>
</evidence>
<dbReference type="VEuPathDB" id="PlasmoDB:PRCDC_0038100"/>
<feature type="coiled-coil region" evidence="1">
    <location>
        <begin position="66"/>
        <end position="97"/>
    </location>
</feature>
<protein>
    <submittedName>
        <fullName evidence="3">Rifin</fullName>
    </submittedName>
</protein>
<evidence type="ECO:0000313" key="4">
    <source>
        <dbReference type="Proteomes" id="UP000027581"/>
    </source>
</evidence>
<dbReference type="InterPro" id="IPR006373">
    <property type="entry name" value="VSA_Rifin"/>
</dbReference>
<sequence>MKVHYINILLFGLPLNILEHNQRNHKSTTHHTPKIHITRLLCECELYSPANYDNDPQMKKVMQQFDDSASQRLREYDERLQEKRKKCKEQCDKEIQKIILKDKLEKELMEKFATLQTDIQSDAIPTCICEKSLSDKVEKNCLLCGSMLSGGIAPTVGLIGSVVIGSLKNAAIKVATDKAIAAGVAKGAIAGAEEGVKVVIEGITREFGVLTLGDQPLISYFTTTPYNNVTYIAEAVHKQFQSTCLSFRGSGGLLGGNLRRPICKWMWKSIPGQGGDSLKDLMKKTVEEVVEVARGAASDKAAEVTTSQTALLKGKNIAEVEAATTPYYTPIIASIIAIEVIVLIMVIIYLILRYKRKKKMKKKLQYIKLLEE</sequence>
<keyword evidence="4" id="KW-1185">Reference proteome</keyword>
<dbReference type="VEuPathDB" id="PlasmoDB:PRG01_1479900"/>
<gene>
    <name evidence="3" type="primary">RIF</name>
    <name evidence="3" type="ORF">PRCDC_0038100</name>
</gene>
<dbReference type="EMBL" id="HG810494">
    <property type="protein sequence ID" value="CDO61746.1"/>
    <property type="molecule type" value="Genomic_DNA"/>
</dbReference>
<keyword evidence="2" id="KW-0812">Transmembrane</keyword>
<reference evidence="3" key="2">
    <citation type="submission" date="2014-05" db="EMBL/GenBank/DDBJ databases">
        <title>The genome sequences of chimpanzee malaria parasites reveal the path to human adaptation.</title>
        <authorList>
            <person name="Otto T.D."/>
            <person name="Rayner J.C."/>
            <person name="Boehme U."/>
            <person name="Pain A."/>
            <person name="Spottiswoode N."/>
            <person name="Sanders M."/>
            <person name="Quail M."/>
            <person name="Ollomo B."/>
            <person name="Renaud F."/>
            <person name="Thomas A.W."/>
            <person name="Prugnolle F."/>
            <person name="Conway D.J."/>
            <person name="Newbold C."/>
            <person name="Berriman M."/>
        </authorList>
    </citation>
    <scope>NUCLEOTIDE SEQUENCE [LARGE SCALE GENOMIC DNA]</scope>
    <source>
        <strain evidence="3">CDC</strain>
    </source>
</reference>
<keyword evidence="2" id="KW-0472">Membrane</keyword>
<dbReference type="Pfam" id="PF02009">
    <property type="entry name" value="RIFIN"/>
    <property type="match status" value="1"/>
</dbReference>
<evidence type="ECO:0000256" key="2">
    <source>
        <dbReference type="SAM" id="Phobius"/>
    </source>
</evidence>